<evidence type="ECO:0000256" key="8">
    <source>
        <dbReference type="ARBA" id="ARBA00029996"/>
    </source>
</evidence>
<dbReference type="PANTHER" id="PTHR42885">
    <property type="entry name" value="HISTIDINOL-PHOSPHATE AMINOTRANSFERASE-RELATED"/>
    <property type="match status" value="1"/>
</dbReference>
<evidence type="ECO:0000256" key="4">
    <source>
        <dbReference type="ARBA" id="ARBA00012285"/>
    </source>
</evidence>
<name>A0AAW9DNR9_ACIAO</name>
<evidence type="ECO:0000259" key="10">
    <source>
        <dbReference type="Pfam" id="PF00155"/>
    </source>
</evidence>
<organism evidence="11 12">
    <name type="scientific">Acidiphilium acidophilum</name>
    <name type="common">Thiobacillus acidophilus</name>
    <dbReference type="NCBI Taxonomy" id="76588"/>
    <lineage>
        <taxon>Bacteria</taxon>
        <taxon>Pseudomonadati</taxon>
        <taxon>Pseudomonadota</taxon>
        <taxon>Alphaproteobacteria</taxon>
        <taxon>Acetobacterales</taxon>
        <taxon>Acidocellaceae</taxon>
        <taxon>Acidiphilium</taxon>
    </lineage>
</organism>
<keyword evidence="5" id="KW-0169">Cobalamin biosynthesis</keyword>
<dbReference type="Gene3D" id="3.40.640.10">
    <property type="entry name" value="Type I PLP-dependent aspartate aminotransferase-like (Major domain)"/>
    <property type="match status" value="1"/>
</dbReference>
<dbReference type="Proteomes" id="UP001279553">
    <property type="component" value="Unassembled WGS sequence"/>
</dbReference>
<evidence type="ECO:0000256" key="9">
    <source>
        <dbReference type="ARBA" id="ARBA00048531"/>
    </source>
</evidence>
<dbReference type="InterPro" id="IPR015422">
    <property type="entry name" value="PyrdxlP-dep_Trfase_small"/>
</dbReference>
<comment type="cofactor">
    <cofactor evidence="1">
        <name>pyridoxal 5'-phosphate</name>
        <dbReference type="ChEBI" id="CHEBI:597326"/>
    </cofactor>
</comment>
<comment type="catalytic activity">
    <reaction evidence="9">
        <text>O-phospho-L-threonine + H(+) = (R)-1-aminopropan-2-yl phosphate + CO2</text>
        <dbReference type="Rhea" id="RHEA:11492"/>
        <dbReference type="ChEBI" id="CHEBI:15378"/>
        <dbReference type="ChEBI" id="CHEBI:16526"/>
        <dbReference type="ChEBI" id="CHEBI:58563"/>
        <dbReference type="ChEBI" id="CHEBI:58675"/>
        <dbReference type="EC" id="4.1.1.81"/>
    </reaction>
</comment>
<dbReference type="PANTHER" id="PTHR42885:SF1">
    <property type="entry name" value="THREONINE-PHOSPHATE DECARBOXYLASE"/>
    <property type="match status" value="1"/>
</dbReference>
<evidence type="ECO:0000313" key="12">
    <source>
        <dbReference type="Proteomes" id="UP001279553"/>
    </source>
</evidence>
<evidence type="ECO:0000313" key="11">
    <source>
        <dbReference type="EMBL" id="MDX5930214.1"/>
    </source>
</evidence>
<evidence type="ECO:0000256" key="2">
    <source>
        <dbReference type="ARBA" id="ARBA00003444"/>
    </source>
</evidence>
<dbReference type="GO" id="GO:0048472">
    <property type="term" value="F:threonine-phosphate decarboxylase activity"/>
    <property type="evidence" value="ECO:0007669"/>
    <property type="project" value="UniProtKB-EC"/>
</dbReference>
<dbReference type="Gene3D" id="3.90.1150.10">
    <property type="entry name" value="Aspartate Aminotransferase, domain 1"/>
    <property type="match status" value="1"/>
</dbReference>
<dbReference type="InterPro" id="IPR015421">
    <property type="entry name" value="PyrdxlP-dep_Trfase_major"/>
</dbReference>
<proteinExistence type="predicted"/>
<evidence type="ECO:0000256" key="3">
    <source>
        <dbReference type="ARBA" id="ARBA00004953"/>
    </source>
</evidence>
<dbReference type="InterPro" id="IPR004839">
    <property type="entry name" value="Aminotransferase_I/II_large"/>
</dbReference>
<comment type="caution">
    <text evidence="11">The sequence shown here is derived from an EMBL/GenBank/DDBJ whole genome shotgun (WGS) entry which is preliminary data.</text>
</comment>
<accession>A0AAW9DNR9</accession>
<dbReference type="GO" id="GO:0030170">
    <property type="term" value="F:pyridoxal phosphate binding"/>
    <property type="evidence" value="ECO:0007669"/>
    <property type="project" value="InterPro"/>
</dbReference>
<dbReference type="AlphaFoldDB" id="A0AAW9DNR9"/>
<dbReference type="EC" id="4.1.1.81" evidence="4"/>
<dbReference type="SUPFAM" id="SSF53383">
    <property type="entry name" value="PLP-dependent transferases"/>
    <property type="match status" value="1"/>
</dbReference>
<evidence type="ECO:0000256" key="7">
    <source>
        <dbReference type="ARBA" id="ARBA00023239"/>
    </source>
</evidence>
<dbReference type="CDD" id="cd00609">
    <property type="entry name" value="AAT_like"/>
    <property type="match status" value="1"/>
</dbReference>
<dbReference type="RefSeq" id="WP_319613174.1">
    <property type="nucleotide sequence ID" value="NZ_JAWXYB010000018.1"/>
</dbReference>
<comment type="function">
    <text evidence="2">Decarboxylates L-threonine-O-3-phosphate to yield (R)-1-amino-2-propanol O-2-phosphate, the precursor for the linkage between the nucleotide loop and the corrin ring in cobalamin.</text>
</comment>
<keyword evidence="6" id="KW-0663">Pyridoxal phosphate</keyword>
<dbReference type="InterPro" id="IPR005860">
    <property type="entry name" value="CobD"/>
</dbReference>
<reference evidence="11 12" key="1">
    <citation type="submission" date="2023-11" db="EMBL/GenBank/DDBJ databases">
        <title>MicrobeMod: A computational toolkit for identifying prokaryotic methylation and restriction-modification with nanopore sequencing.</title>
        <authorList>
            <person name="Crits-Christoph A."/>
            <person name="Kang S.C."/>
            <person name="Lee H."/>
            <person name="Ostrov N."/>
        </authorList>
    </citation>
    <scope>NUCLEOTIDE SEQUENCE [LARGE SCALE GENOMIC DNA]</scope>
    <source>
        <strain evidence="11 12">DSMZ 700</strain>
    </source>
</reference>
<evidence type="ECO:0000256" key="6">
    <source>
        <dbReference type="ARBA" id="ARBA00022898"/>
    </source>
</evidence>
<dbReference type="GO" id="GO:0009236">
    <property type="term" value="P:cobalamin biosynthetic process"/>
    <property type="evidence" value="ECO:0007669"/>
    <property type="project" value="UniProtKB-KW"/>
</dbReference>
<feature type="domain" description="Aminotransferase class I/classII large" evidence="10">
    <location>
        <begin position="83"/>
        <end position="327"/>
    </location>
</feature>
<gene>
    <name evidence="11" type="primary">cobD</name>
    <name evidence="11" type="ORF">SIL87_05455</name>
</gene>
<dbReference type="InterPro" id="IPR015424">
    <property type="entry name" value="PyrdxlP-dep_Trfase"/>
</dbReference>
<keyword evidence="12" id="KW-1185">Reference proteome</keyword>
<keyword evidence="7 11" id="KW-0456">Lyase</keyword>
<evidence type="ECO:0000256" key="1">
    <source>
        <dbReference type="ARBA" id="ARBA00001933"/>
    </source>
</evidence>
<dbReference type="EMBL" id="JAWXYB010000018">
    <property type="protein sequence ID" value="MDX5930214.1"/>
    <property type="molecule type" value="Genomic_DNA"/>
</dbReference>
<dbReference type="NCBIfam" id="TIGR01140">
    <property type="entry name" value="L_thr_O3P_dcar"/>
    <property type="match status" value="1"/>
</dbReference>
<protein>
    <recommendedName>
        <fullName evidence="4">threonine-phosphate decarboxylase</fullName>
        <ecNumber evidence="4">4.1.1.81</ecNumber>
    </recommendedName>
    <alternativeName>
        <fullName evidence="8">L-threonine-O-3-phosphate decarboxylase</fullName>
    </alternativeName>
</protein>
<sequence>MGGDNTSGAEGIGGAILHGGRLEAAAMRYPAARLPWIDLSTGINPVGYPVPELPPSCFARLPEVEAVLRLEAVAARAYGVADAAMVAAAPGTQSLIDLLPRLIAARRVAVVGPTYAEHAASWARAGRVVREISALDEAGDAEVVVVCQPNNPDGRVVPRGALMALADAMAVRGGWLVVDEAFADLADGVGLAPALPHPAIVVLRSFGKTYGLAGVRLGFALAAPAMVGRVRAALGPWAVSGPAIAVGTLALGDRAWLAASREALGRGVARLDAMLERAGFDIIGGTLLFRLAASETAGRWFEHLAAQGILVRGFERQTAWLRFGIPADTGEWNRLDDALQQYKG</sequence>
<dbReference type="Pfam" id="PF00155">
    <property type="entry name" value="Aminotran_1_2"/>
    <property type="match status" value="1"/>
</dbReference>
<evidence type="ECO:0000256" key="5">
    <source>
        <dbReference type="ARBA" id="ARBA00022573"/>
    </source>
</evidence>
<comment type="pathway">
    <text evidence="3">Cofactor biosynthesis; adenosylcobalamin biosynthesis.</text>
</comment>